<proteinExistence type="predicted"/>
<keyword evidence="2" id="KW-1185">Reference proteome</keyword>
<dbReference type="AlphaFoldDB" id="A0A1V3JUP6"/>
<dbReference type="EMBL" id="MLHQ01000001">
    <property type="protein sequence ID" value="OOF60185.1"/>
    <property type="molecule type" value="Genomic_DNA"/>
</dbReference>
<name>A0A1V3JUP6_9PAST</name>
<gene>
    <name evidence="1" type="ORF">BKL49_00390</name>
</gene>
<accession>A0A1V3JUP6</accession>
<protein>
    <submittedName>
        <fullName evidence="1">Uncharacterized protein</fullName>
    </submittedName>
</protein>
<reference evidence="1 2" key="1">
    <citation type="submission" date="2016-10" db="EMBL/GenBank/DDBJ databases">
        <title>Rodentibacter gen. nov. and new species.</title>
        <authorList>
            <person name="Christensen H."/>
        </authorList>
    </citation>
    <scope>NUCLEOTIDE SEQUENCE [LARGE SCALE GENOMIC DNA]</scope>
    <source>
        <strain evidence="1 2">Ac151</strain>
    </source>
</reference>
<dbReference type="Proteomes" id="UP000188602">
    <property type="component" value="Unassembled WGS sequence"/>
</dbReference>
<organism evidence="1 2">
    <name type="scientific">Rodentibacter myodis</name>
    <dbReference type="NCBI Taxonomy" id="1907939"/>
    <lineage>
        <taxon>Bacteria</taxon>
        <taxon>Pseudomonadati</taxon>
        <taxon>Pseudomonadota</taxon>
        <taxon>Gammaproteobacteria</taxon>
        <taxon>Pasteurellales</taxon>
        <taxon>Pasteurellaceae</taxon>
        <taxon>Rodentibacter</taxon>
    </lineage>
</organism>
<comment type="caution">
    <text evidence="1">The sequence shown here is derived from an EMBL/GenBank/DDBJ whole genome shotgun (WGS) entry which is preliminary data.</text>
</comment>
<evidence type="ECO:0000313" key="1">
    <source>
        <dbReference type="EMBL" id="OOF60185.1"/>
    </source>
</evidence>
<evidence type="ECO:0000313" key="2">
    <source>
        <dbReference type="Proteomes" id="UP000188602"/>
    </source>
</evidence>
<sequence length="70" mass="7914">MKTIGKMTALCIKYPVVTMFGLPMETATHRWLRKCFKLAMQGSLTVNQLCPVLDNIGILWGMIDEVKVDI</sequence>